<name>A0A9X2DY28_9MICO</name>
<proteinExistence type="predicted"/>
<evidence type="ECO:0000313" key="2">
    <source>
        <dbReference type="EMBL" id="MCM6761221.1"/>
    </source>
</evidence>
<evidence type="ECO:0000256" key="1">
    <source>
        <dbReference type="SAM" id="MobiDB-lite"/>
    </source>
</evidence>
<organism evidence="2 3">
    <name type="scientific">Rathayibacter rubneri</name>
    <dbReference type="NCBI Taxonomy" id="2950106"/>
    <lineage>
        <taxon>Bacteria</taxon>
        <taxon>Bacillati</taxon>
        <taxon>Actinomycetota</taxon>
        <taxon>Actinomycetes</taxon>
        <taxon>Micrococcales</taxon>
        <taxon>Microbacteriaceae</taxon>
        <taxon>Rathayibacter</taxon>
    </lineage>
</organism>
<dbReference type="Proteomes" id="UP001155240">
    <property type="component" value="Unassembled WGS sequence"/>
</dbReference>
<reference evidence="2" key="1">
    <citation type="submission" date="2022-06" db="EMBL/GenBank/DDBJ databases">
        <title>Whole genome shotgun sequencing (WGS) of Rathayibacter sp. ZW T2_19, isolated from stored onions (Allium cepa).</title>
        <authorList>
            <person name="Stoll D.A."/>
            <person name="Huch M."/>
        </authorList>
    </citation>
    <scope>NUCLEOTIDE SEQUENCE</scope>
    <source>
        <strain evidence="2">ZW T2_19</strain>
    </source>
</reference>
<accession>A0A9X2DY28</accession>
<dbReference type="EMBL" id="JAMRYM010000003">
    <property type="protein sequence ID" value="MCM6761221.1"/>
    <property type="molecule type" value="Genomic_DNA"/>
</dbReference>
<feature type="compositionally biased region" description="Basic and acidic residues" evidence="1">
    <location>
        <begin position="110"/>
        <end position="119"/>
    </location>
</feature>
<comment type="caution">
    <text evidence="2">The sequence shown here is derived from an EMBL/GenBank/DDBJ whole genome shotgun (WGS) entry which is preliminary data.</text>
</comment>
<evidence type="ECO:0000313" key="3">
    <source>
        <dbReference type="Proteomes" id="UP001155240"/>
    </source>
</evidence>
<feature type="region of interest" description="Disordered" evidence="1">
    <location>
        <begin position="62"/>
        <end position="137"/>
    </location>
</feature>
<dbReference type="RefSeq" id="WP_251943232.1">
    <property type="nucleotide sequence ID" value="NZ_JAMRYM010000003.1"/>
</dbReference>
<sequence length="137" mass="15425">MVLMQLAQSGKPGMAEALLMRELVKLSMSIYRMHKAAGDARRAHDVRSMMEQRMMRVSERMPAIPDAAKTTPAPQRESTATPNLSAEDRLLMQRRNSKRGYGEGSPVPSKVERTERIPVDDLPPLIPGRGRDDDRDR</sequence>
<keyword evidence="3" id="KW-1185">Reference proteome</keyword>
<gene>
    <name evidence="2" type="ORF">NB037_02205</name>
</gene>
<protein>
    <submittedName>
        <fullName evidence="2">Uncharacterized protein</fullName>
    </submittedName>
</protein>
<dbReference type="AlphaFoldDB" id="A0A9X2DY28"/>
<feature type="compositionally biased region" description="Polar residues" evidence="1">
    <location>
        <begin position="72"/>
        <end position="84"/>
    </location>
</feature>